<feature type="transmembrane region" description="Helical" evidence="9">
    <location>
        <begin position="199"/>
        <end position="221"/>
    </location>
</feature>
<feature type="transmembrane region" description="Helical" evidence="9">
    <location>
        <begin position="78"/>
        <end position="101"/>
    </location>
</feature>
<feature type="transmembrane region" description="Helical" evidence="9">
    <location>
        <begin position="414"/>
        <end position="433"/>
    </location>
</feature>
<keyword evidence="4 9" id="KW-0812">Transmembrane</keyword>
<dbReference type="Pfam" id="PF02653">
    <property type="entry name" value="BPD_transp_2"/>
    <property type="match status" value="2"/>
</dbReference>
<name>A0A2W5QXW5_ANCNO</name>
<evidence type="ECO:0000256" key="1">
    <source>
        <dbReference type="ARBA" id="ARBA00004651"/>
    </source>
</evidence>
<organism evidence="10 11">
    <name type="scientific">Ancylobacter novellus</name>
    <name type="common">Thiobacillus novellus</name>
    <dbReference type="NCBI Taxonomy" id="921"/>
    <lineage>
        <taxon>Bacteria</taxon>
        <taxon>Pseudomonadati</taxon>
        <taxon>Pseudomonadota</taxon>
        <taxon>Alphaproteobacteria</taxon>
        <taxon>Hyphomicrobiales</taxon>
        <taxon>Xanthobacteraceae</taxon>
        <taxon>Ancylobacter</taxon>
    </lineage>
</organism>
<evidence type="ECO:0000313" key="11">
    <source>
        <dbReference type="Proteomes" id="UP000248887"/>
    </source>
</evidence>
<keyword evidence="2" id="KW-0813">Transport</keyword>
<dbReference type="GO" id="GO:0006865">
    <property type="term" value="P:amino acid transport"/>
    <property type="evidence" value="ECO:0007669"/>
    <property type="project" value="UniProtKB-KW"/>
</dbReference>
<feature type="transmembrane region" description="Helical" evidence="9">
    <location>
        <begin position="160"/>
        <end position="178"/>
    </location>
</feature>
<keyword evidence="6 9" id="KW-1133">Transmembrane helix</keyword>
<keyword evidence="7 9" id="KW-0472">Membrane</keyword>
<dbReference type="Proteomes" id="UP000248887">
    <property type="component" value="Unassembled WGS sequence"/>
</dbReference>
<feature type="transmembrane region" description="Helical" evidence="9">
    <location>
        <begin position="440"/>
        <end position="460"/>
    </location>
</feature>
<feature type="transmembrane region" description="Helical" evidence="9">
    <location>
        <begin position="26"/>
        <end position="46"/>
    </location>
</feature>
<dbReference type="AlphaFoldDB" id="A0A2W5QXW5"/>
<dbReference type="InterPro" id="IPR052157">
    <property type="entry name" value="BCAA_transport_permease"/>
</dbReference>
<comment type="subcellular location">
    <subcellularLocation>
        <location evidence="1">Cell membrane</location>
        <topology evidence="1">Multi-pass membrane protein</topology>
    </subcellularLocation>
</comment>
<feature type="transmembrane region" description="Helical" evidence="9">
    <location>
        <begin position="534"/>
        <end position="554"/>
    </location>
</feature>
<gene>
    <name evidence="10" type="ORF">DI549_12385</name>
</gene>
<evidence type="ECO:0000313" key="10">
    <source>
        <dbReference type="EMBL" id="PZQ82158.1"/>
    </source>
</evidence>
<evidence type="ECO:0000256" key="5">
    <source>
        <dbReference type="ARBA" id="ARBA00022970"/>
    </source>
</evidence>
<proteinExistence type="inferred from homology"/>
<evidence type="ECO:0000256" key="7">
    <source>
        <dbReference type="ARBA" id="ARBA00023136"/>
    </source>
</evidence>
<dbReference type="GO" id="GO:0015658">
    <property type="term" value="F:branched-chain amino acid transmembrane transporter activity"/>
    <property type="evidence" value="ECO:0007669"/>
    <property type="project" value="InterPro"/>
</dbReference>
<dbReference type="PANTHER" id="PTHR11795">
    <property type="entry name" value="BRANCHED-CHAIN AMINO ACID TRANSPORT SYSTEM PERMEASE PROTEIN LIVH"/>
    <property type="match status" value="1"/>
</dbReference>
<accession>A0A2W5QXW5</accession>
<dbReference type="GO" id="GO:0005886">
    <property type="term" value="C:plasma membrane"/>
    <property type="evidence" value="ECO:0007669"/>
    <property type="project" value="UniProtKB-SubCell"/>
</dbReference>
<feature type="transmembrane region" description="Helical" evidence="9">
    <location>
        <begin position="53"/>
        <end position="72"/>
    </location>
</feature>
<reference evidence="10 11" key="1">
    <citation type="submission" date="2017-08" db="EMBL/GenBank/DDBJ databases">
        <title>Infants hospitalized years apart are colonized by the same room-sourced microbial strains.</title>
        <authorList>
            <person name="Brooks B."/>
            <person name="Olm M.R."/>
            <person name="Firek B.A."/>
            <person name="Baker R."/>
            <person name="Thomas B.C."/>
            <person name="Morowitz M.J."/>
            <person name="Banfield J.F."/>
        </authorList>
    </citation>
    <scope>NUCLEOTIDE SEQUENCE [LARGE SCALE GENOMIC DNA]</scope>
    <source>
        <strain evidence="10">S2_005_001_R2_27</strain>
    </source>
</reference>
<dbReference type="PANTHER" id="PTHR11795:SF442">
    <property type="entry name" value="ABC TRANSPORTER ATP-BINDING PROTEIN"/>
    <property type="match status" value="1"/>
</dbReference>
<comment type="similarity">
    <text evidence="8">Belongs to the binding-protein-dependent transport system permease family. LivHM subfamily.</text>
</comment>
<feature type="transmembrane region" description="Helical" evidence="9">
    <location>
        <begin position="290"/>
        <end position="311"/>
    </location>
</feature>
<dbReference type="InterPro" id="IPR001851">
    <property type="entry name" value="ABC_transp_permease"/>
</dbReference>
<feature type="transmembrane region" description="Helical" evidence="9">
    <location>
        <begin position="113"/>
        <end position="132"/>
    </location>
</feature>
<keyword evidence="5" id="KW-0029">Amino-acid transport</keyword>
<dbReference type="EMBL" id="QFQD01000035">
    <property type="protein sequence ID" value="PZQ82158.1"/>
    <property type="molecule type" value="Genomic_DNA"/>
</dbReference>
<feature type="transmembrane region" description="Helical" evidence="9">
    <location>
        <begin position="574"/>
        <end position="596"/>
    </location>
</feature>
<evidence type="ECO:0000256" key="4">
    <source>
        <dbReference type="ARBA" id="ARBA00022692"/>
    </source>
</evidence>
<dbReference type="CDD" id="cd06581">
    <property type="entry name" value="TM_PBP1_LivM_like"/>
    <property type="match status" value="1"/>
</dbReference>
<evidence type="ECO:0000256" key="2">
    <source>
        <dbReference type="ARBA" id="ARBA00022448"/>
    </source>
</evidence>
<protein>
    <submittedName>
        <fullName evidence="10">ABC transporter permease</fullName>
    </submittedName>
</protein>
<feature type="transmembrane region" description="Helical" evidence="9">
    <location>
        <begin position="357"/>
        <end position="379"/>
    </location>
</feature>
<dbReference type="CDD" id="cd06582">
    <property type="entry name" value="TM_PBP1_LivH_like"/>
    <property type="match status" value="1"/>
</dbReference>
<evidence type="ECO:0000256" key="8">
    <source>
        <dbReference type="ARBA" id="ARBA00037998"/>
    </source>
</evidence>
<feature type="transmembrane region" description="Helical" evidence="9">
    <location>
        <begin position="391"/>
        <end position="408"/>
    </location>
</feature>
<feature type="transmembrane region" description="Helical" evidence="9">
    <location>
        <begin position="608"/>
        <end position="630"/>
    </location>
</feature>
<sequence length="644" mass="66580">MPFDALLSSPVLPALAFQAVNGLASASGLFLVAAGLSIIFGVTRIVNMAHGSFYMLGLYLAVTLAPALGEQIGGTLGFWGGILAAALITAALGALVEVLLLRRLYGAPELYQLIATFALLLVINDAVLFLWGPEDIFGPRAPGLTGTLPLFGRRLPEYDLFLALAGPAVLVALHLLLARTRFGRMIRAATQDREMVAALGINEALLFTAVFALGAGIAGLGGALQMAREPANLSLDLSVLGEAFVVVVVGGMGSIRGAYLAAVLVAEVKALCTALGVVEIAGFSFNMSKLNLVAEFLVMAIVLVVRPHGLFGRPPVAARGGAASEAPLRPLGLGSRRMAFAGLALLVMLPLTESVFAYAPVLALDVLIAALFATSLHFLMGPGGLASFGHAAYFGLGAYGAAFAATVLGLPTPAAFALGILAAGIGALVFGWFCVRLEGVYFAMLTLAFAQIVWSVVYQWEDVTGGSNGIFGIWPDPPFESRAGLYLAGLAIVAAGVVLLRRIVFSPFGYALRAARDSALRAEASGIPVARVRWLAFTIAGTVCGAAGALFAFAKGSISPETISVGRSIDGLVMVLLGGVESLMGPLVGAGVFTLLQDTVMRETDYWRALLGALILLAVLVFPGGIVGGLRRLGTRLRGTGGGR</sequence>
<evidence type="ECO:0000256" key="9">
    <source>
        <dbReference type="SAM" id="Phobius"/>
    </source>
</evidence>
<keyword evidence="3" id="KW-1003">Cell membrane</keyword>
<dbReference type="InterPro" id="IPR043428">
    <property type="entry name" value="LivM-like"/>
</dbReference>
<feature type="transmembrane region" description="Helical" evidence="9">
    <location>
        <begin position="483"/>
        <end position="504"/>
    </location>
</feature>
<evidence type="ECO:0000256" key="6">
    <source>
        <dbReference type="ARBA" id="ARBA00022989"/>
    </source>
</evidence>
<evidence type="ECO:0000256" key="3">
    <source>
        <dbReference type="ARBA" id="ARBA00022475"/>
    </source>
</evidence>
<comment type="caution">
    <text evidence="10">The sequence shown here is derived from an EMBL/GenBank/DDBJ whole genome shotgun (WGS) entry which is preliminary data.</text>
</comment>